<comment type="caution">
    <text evidence="4">The sequence shown here is derived from an EMBL/GenBank/DDBJ whole genome shotgun (WGS) entry which is preliminary data.</text>
</comment>
<dbReference type="PANTHER" id="PTHR17224">
    <property type="entry name" value="PEPTIDYL-TRNA HYDROLASE"/>
    <property type="match status" value="1"/>
</dbReference>
<dbReference type="GO" id="GO:0000049">
    <property type="term" value="F:tRNA binding"/>
    <property type="evidence" value="ECO:0007669"/>
    <property type="project" value="UniProtKB-KW"/>
</dbReference>
<protein>
    <submittedName>
        <fullName evidence="4">Peptidyl-tRNA hydrolase, PTH1 family</fullName>
    </submittedName>
</protein>
<dbReference type="Gene3D" id="3.40.50.1470">
    <property type="entry name" value="Peptidyl-tRNA hydrolase"/>
    <property type="match status" value="1"/>
</dbReference>
<dbReference type="NCBIfam" id="TIGR00447">
    <property type="entry name" value="pth"/>
    <property type="match status" value="1"/>
</dbReference>
<dbReference type="AlphaFoldDB" id="A0A554JCN1"/>
<dbReference type="Proteomes" id="UP000316253">
    <property type="component" value="Unassembled WGS sequence"/>
</dbReference>
<dbReference type="PANTHER" id="PTHR17224:SF1">
    <property type="entry name" value="PEPTIDYL-TRNA HYDROLASE"/>
    <property type="match status" value="1"/>
</dbReference>
<keyword evidence="3" id="KW-0694">RNA-binding</keyword>
<dbReference type="SUPFAM" id="SSF53178">
    <property type="entry name" value="Peptidyl-tRNA hydrolase-like"/>
    <property type="match status" value="1"/>
</dbReference>
<dbReference type="EMBL" id="VMFD01000015">
    <property type="protein sequence ID" value="TSC66115.1"/>
    <property type="molecule type" value="Genomic_DNA"/>
</dbReference>
<evidence type="ECO:0000256" key="1">
    <source>
        <dbReference type="ARBA" id="ARBA00022555"/>
    </source>
</evidence>
<keyword evidence="2 4" id="KW-0378">Hydrolase</keyword>
<name>A0A554JCN1_9BACT</name>
<dbReference type="InterPro" id="IPR001328">
    <property type="entry name" value="Pept_tRNA_hydro"/>
</dbReference>
<gene>
    <name evidence="4" type="ORF">CEO22_228</name>
</gene>
<accession>A0A554JCN1</accession>
<reference evidence="4 5" key="1">
    <citation type="submission" date="2017-08" db="EMBL/GenBank/DDBJ databases">
        <title>Mechanisms for carbon and nitrogen cycling indicate functional differentiation within the Candidate Phyla Radiation.</title>
        <authorList>
            <person name="Danczak R.E."/>
            <person name="Johnston M.D."/>
            <person name="Kenah C."/>
            <person name="Slattery M."/>
            <person name="Wrighton K.C."/>
            <person name="Wilkins M.J."/>
        </authorList>
    </citation>
    <scope>NUCLEOTIDE SEQUENCE [LARGE SCALE GENOMIC DNA]</scope>
    <source>
        <strain evidence="4">Gr01-1014_85</strain>
    </source>
</reference>
<evidence type="ECO:0000256" key="2">
    <source>
        <dbReference type="ARBA" id="ARBA00022801"/>
    </source>
</evidence>
<proteinExistence type="predicted"/>
<keyword evidence="1" id="KW-0820">tRNA-binding</keyword>
<dbReference type="GO" id="GO:0004045">
    <property type="term" value="F:peptidyl-tRNA hydrolase activity"/>
    <property type="evidence" value="ECO:0007669"/>
    <property type="project" value="InterPro"/>
</dbReference>
<dbReference type="Pfam" id="PF01195">
    <property type="entry name" value="Pept_tRNA_hydro"/>
    <property type="match status" value="1"/>
</dbReference>
<sequence length="208" mass="22887">MTKWVIAGLGNPEARYQATRHNFGEQLLLKLADSLGSSDWQSDRHQRNLTLKHQLTPEVGLELIRPQLYMNRSGEAIQSFLDYYHLEPAQLIVLADELDLPLGTAKFQWSGQSAGHHGLDSIIEALKTSDFWRLRLGIASSASTSGSASTIDSASPGRLAGAEFVLAPFAAAELPAHQASLELFSQWLIRTLAQPKLSPQRLTIESQT</sequence>
<dbReference type="CDD" id="cd00462">
    <property type="entry name" value="PTH"/>
    <property type="match status" value="1"/>
</dbReference>
<evidence type="ECO:0000313" key="4">
    <source>
        <dbReference type="EMBL" id="TSC66115.1"/>
    </source>
</evidence>
<evidence type="ECO:0000313" key="5">
    <source>
        <dbReference type="Proteomes" id="UP000316253"/>
    </source>
</evidence>
<evidence type="ECO:0000256" key="3">
    <source>
        <dbReference type="ARBA" id="ARBA00022884"/>
    </source>
</evidence>
<organism evidence="4 5">
    <name type="scientific">Candidatus Berkelbacteria bacterium Gr01-1014_85</name>
    <dbReference type="NCBI Taxonomy" id="2017150"/>
    <lineage>
        <taxon>Bacteria</taxon>
        <taxon>Candidatus Berkelbacteria</taxon>
    </lineage>
</organism>
<dbReference type="InterPro" id="IPR036416">
    <property type="entry name" value="Pept_tRNA_hydro_sf"/>
</dbReference>